<evidence type="ECO:0000259" key="1">
    <source>
        <dbReference type="Pfam" id="PF17857"/>
    </source>
</evidence>
<protein>
    <recommendedName>
        <fullName evidence="1">Dynein heavy chain 3 AAA+ lid domain-containing protein</fullName>
    </recommendedName>
</protein>
<feature type="domain" description="Dynein heavy chain 3 AAA+ lid" evidence="1">
    <location>
        <begin position="26"/>
        <end position="65"/>
    </location>
</feature>
<gene>
    <name evidence="2" type="ORF">HOLleu_34317</name>
</gene>
<dbReference type="InterPro" id="IPR041589">
    <property type="entry name" value="DNAH3_AAA_lid_1"/>
</dbReference>
<dbReference type="GO" id="GO:0045505">
    <property type="term" value="F:dynein intermediate chain binding"/>
    <property type="evidence" value="ECO:0007669"/>
    <property type="project" value="InterPro"/>
</dbReference>
<dbReference type="PANTHER" id="PTHR45703">
    <property type="entry name" value="DYNEIN HEAVY CHAIN"/>
    <property type="match status" value="1"/>
</dbReference>
<dbReference type="EMBL" id="JAIZAY010000018">
    <property type="protein sequence ID" value="KAJ8024414.1"/>
    <property type="molecule type" value="Genomic_DNA"/>
</dbReference>
<dbReference type="GO" id="GO:0051959">
    <property type="term" value="F:dynein light intermediate chain binding"/>
    <property type="evidence" value="ECO:0007669"/>
    <property type="project" value="InterPro"/>
</dbReference>
<comment type="caution">
    <text evidence="2">The sequence shown here is derived from an EMBL/GenBank/DDBJ whole genome shotgun (WGS) entry which is preliminary data.</text>
</comment>
<dbReference type="Pfam" id="PF17857">
    <property type="entry name" value="AAA_lid_1"/>
    <property type="match status" value="1"/>
</dbReference>
<dbReference type="AlphaFoldDB" id="A0A9Q0YL87"/>
<proteinExistence type="predicted"/>
<accession>A0A9Q0YL87</accession>
<dbReference type="Gene3D" id="1.20.920.30">
    <property type="match status" value="1"/>
</dbReference>
<dbReference type="InterPro" id="IPR026983">
    <property type="entry name" value="DHC"/>
</dbReference>
<evidence type="ECO:0000313" key="3">
    <source>
        <dbReference type="Proteomes" id="UP001152320"/>
    </source>
</evidence>
<dbReference type="PANTHER" id="PTHR45703:SF36">
    <property type="entry name" value="DYNEIN HEAVY CHAIN, CYTOPLASMIC"/>
    <property type="match status" value="1"/>
</dbReference>
<dbReference type="GO" id="GO:0030286">
    <property type="term" value="C:dynein complex"/>
    <property type="evidence" value="ECO:0007669"/>
    <property type="project" value="InterPro"/>
</dbReference>
<name>A0A9Q0YL87_HOLLE</name>
<sequence length="80" mass="9400">MLGRRQSQVSYRGSQQLMVAPLMMRNVVRLWCHEVTRTYSDRIISEADKDWFSETLEETVKHHFCTGEEPKFPPSPSLIM</sequence>
<evidence type="ECO:0000313" key="2">
    <source>
        <dbReference type="EMBL" id="KAJ8024414.1"/>
    </source>
</evidence>
<reference evidence="2" key="1">
    <citation type="submission" date="2021-10" db="EMBL/GenBank/DDBJ databases">
        <title>Tropical sea cucumber genome reveals ecological adaptation and Cuvierian tubules defense mechanism.</title>
        <authorList>
            <person name="Chen T."/>
        </authorList>
    </citation>
    <scope>NUCLEOTIDE SEQUENCE</scope>
    <source>
        <strain evidence="2">Nanhai2018</strain>
        <tissue evidence="2">Muscle</tissue>
    </source>
</reference>
<keyword evidence="3" id="KW-1185">Reference proteome</keyword>
<organism evidence="2 3">
    <name type="scientific">Holothuria leucospilota</name>
    <name type="common">Black long sea cucumber</name>
    <name type="synonym">Mertensiothuria leucospilota</name>
    <dbReference type="NCBI Taxonomy" id="206669"/>
    <lineage>
        <taxon>Eukaryota</taxon>
        <taxon>Metazoa</taxon>
        <taxon>Echinodermata</taxon>
        <taxon>Eleutherozoa</taxon>
        <taxon>Echinozoa</taxon>
        <taxon>Holothuroidea</taxon>
        <taxon>Aspidochirotacea</taxon>
        <taxon>Aspidochirotida</taxon>
        <taxon>Holothuriidae</taxon>
        <taxon>Holothuria</taxon>
    </lineage>
</organism>
<dbReference type="OrthoDB" id="10251809at2759"/>
<dbReference type="Proteomes" id="UP001152320">
    <property type="component" value="Chromosome 18"/>
</dbReference>
<dbReference type="GO" id="GO:0007018">
    <property type="term" value="P:microtubule-based movement"/>
    <property type="evidence" value="ECO:0007669"/>
    <property type="project" value="InterPro"/>
</dbReference>